<keyword evidence="2" id="KW-1185">Reference proteome</keyword>
<dbReference type="EMBL" id="SMGO01000002">
    <property type="protein sequence ID" value="TCK83337.1"/>
    <property type="molecule type" value="Genomic_DNA"/>
</dbReference>
<proteinExistence type="predicted"/>
<name>A0A4R1LWZ3_9SPHI</name>
<organism evidence="1 2">
    <name type="scientific">Albibacterium bauzanense</name>
    <dbReference type="NCBI Taxonomy" id="653929"/>
    <lineage>
        <taxon>Bacteria</taxon>
        <taxon>Pseudomonadati</taxon>
        <taxon>Bacteroidota</taxon>
        <taxon>Sphingobacteriia</taxon>
        <taxon>Sphingobacteriales</taxon>
        <taxon>Sphingobacteriaceae</taxon>
        <taxon>Albibacterium</taxon>
    </lineage>
</organism>
<accession>A0A4R1LWZ3</accession>
<evidence type="ECO:0000313" key="2">
    <source>
        <dbReference type="Proteomes" id="UP000294616"/>
    </source>
</evidence>
<dbReference type="PANTHER" id="PTHR30535">
    <property type="entry name" value="VITAMIN B12-BINDING PROTEIN"/>
    <property type="match status" value="1"/>
</dbReference>
<dbReference type="AlphaFoldDB" id="A0A4R1LWZ3"/>
<reference evidence="1 2" key="1">
    <citation type="submission" date="2019-03" db="EMBL/GenBank/DDBJ databases">
        <title>Genomic Encyclopedia of Archaeal and Bacterial Type Strains, Phase II (KMG-II): from individual species to whole genera.</title>
        <authorList>
            <person name="Goeker M."/>
        </authorList>
    </citation>
    <scope>NUCLEOTIDE SEQUENCE [LARGE SCALE GENOMIC DNA]</scope>
    <source>
        <strain evidence="1 2">DSM 22554</strain>
    </source>
</reference>
<protein>
    <submittedName>
        <fullName evidence="1">Iron complex transport system substrate-binding protein</fullName>
    </submittedName>
</protein>
<dbReference type="Proteomes" id="UP000294616">
    <property type="component" value="Unassembled WGS sequence"/>
</dbReference>
<evidence type="ECO:0000313" key="1">
    <source>
        <dbReference type="EMBL" id="TCK83337.1"/>
    </source>
</evidence>
<dbReference type="GO" id="GO:0071281">
    <property type="term" value="P:cellular response to iron ion"/>
    <property type="evidence" value="ECO:0007669"/>
    <property type="project" value="TreeGrafter"/>
</dbReference>
<dbReference type="SUPFAM" id="SSF53807">
    <property type="entry name" value="Helical backbone' metal receptor"/>
    <property type="match status" value="1"/>
</dbReference>
<dbReference type="InterPro" id="IPR050902">
    <property type="entry name" value="ABC_Transporter_SBP"/>
</dbReference>
<comment type="caution">
    <text evidence="1">The sequence shown here is derived from an EMBL/GenBank/DDBJ whole genome shotgun (WGS) entry which is preliminary data.</text>
</comment>
<dbReference type="PANTHER" id="PTHR30535:SF34">
    <property type="entry name" value="MOLYBDATE-BINDING PROTEIN MOLA"/>
    <property type="match status" value="1"/>
</dbReference>
<sequence>MSLTLSHVSDIVASLDLSQPLSEKLIEDYDSIASKEDLFQWIQQIGIDAGKIEAAADLVADLEERINLVQHKLKFIGEDQKPAVLVLTGVVPAVIETNDYLKEVLKIAGSKIYSANEEEAFNPDILLIISDQMESLFSEVGVLLSMEEWQNTNAVKKNRMYLINGENNFGGYSSRIAEDVEILAEIIYPQYLTFGGNGESWVQFEV</sequence>
<dbReference type="OrthoDB" id="9787772at2"/>
<dbReference type="Gene3D" id="3.40.50.1980">
    <property type="entry name" value="Nitrogenase molybdenum iron protein domain"/>
    <property type="match status" value="1"/>
</dbReference>
<gene>
    <name evidence="1" type="ORF">C8N28_1933</name>
</gene>
<dbReference type="RefSeq" id="WP_132224238.1">
    <property type="nucleotide sequence ID" value="NZ_SMGO01000002.1"/>
</dbReference>